<protein>
    <submittedName>
        <fullName evidence="2">Uncharacterized protein</fullName>
    </submittedName>
</protein>
<evidence type="ECO:0000313" key="2">
    <source>
        <dbReference type="EMBL" id="CAF4943388.1"/>
    </source>
</evidence>
<comment type="caution">
    <text evidence="2">The sequence shown here is derived from an EMBL/GenBank/DDBJ whole genome shotgun (WGS) entry which is preliminary data.</text>
</comment>
<feature type="region of interest" description="Disordered" evidence="1">
    <location>
        <begin position="64"/>
        <end position="139"/>
    </location>
</feature>
<reference evidence="2" key="1">
    <citation type="submission" date="2021-02" db="EMBL/GenBank/DDBJ databases">
        <authorList>
            <person name="Nowell W R."/>
        </authorList>
    </citation>
    <scope>NUCLEOTIDE SEQUENCE</scope>
</reference>
<dbReference type="Proteomes" id="UP000663838">
    <property type="component" value="Unassembled WGS sequence"/>
</dbReference>
<dbReference type="EMBL" id="CAJOBS010010977">
    <property type="protein sequence ID" value="CAF4943388.1"/>
    <property type="molecule type" value="Genomic_DNA"/>
</dbReference>
<evidence type="ECO:0000313" key="3">
    <source>
        <dbReference type="Proteomes" id="UP000663838"/>
    </source>
</evidence>
<gene>
    <name evidence="2" type="ORF">TOA249_LOCUS33503</name>
</gene>
<feature type="compositionally biased region" description="Polar residues" evidence="1">
    <location>
        <begin position="1"/>
        <end position="14"/>
    </location>
</feature>
<proteinExistence type="predicted"/>
<sequence length="168" mass="18604">MGSQTEFYNASNETPPGERYYEKVDTIDSDDDLNFLHEAVIEAEAAQYREEGVEADNVVQNDVEVHASQEEEGVEEEGETTSQEGGEGAVQEEEEIQIVDQISYSPISDASSSPVSCQMDDCDACPQHANENPSKKRRIDDQFINNNAVSQDMFETAAVEQCTDPPPF</sequence>
<evidence type="ECO:0000256" key="1">
    <source>
        <dbReference type="SAM" id="MobiDB-lite"/>
    </source>
</evidence>
<name>A0A821XH96_9BILA</name>
<organism evidence="2 3">
    <name type="scientific">Rotaria socialis</name>
    <dbReference type="NCBI Taxonomy" id="392032"/>
    <lineage>
        <taxon>Eukaryota</taxon>
        <taxon>Metazoa</taxon>
        <taxon>Spiralia</taxon>
        <taxon>Gnathifera</taxon>
        <taxon>Rotifera</taxon>
        <taxon>Eurotatoria</taxon>
        <taxon>Bdelloidea</taxon>
        <taxon>Philodinida</taxon>
        <taxon>Philodinidae</taxon>
        <taxon>Rotaria</taxon>
    </lineage>
</organism>
<feature type="compositionally biased region" description="Acidic residues" evidence="1">
    <location>
        <begin position="70"/>
        <end position="79"/>
    </location>
</feature>
<feature type="non-terminal residue" evidence="2">
    <location>
        <position position="1"/>
    </location>
</feature>
<accession>A0A821XH96</accession>
<feature type="compositionally biased region" description="Low complexity" evidence="1">
    <location>
        <begin position="98"/>
        <end position="116"/>
    </location>
</feature>
<dbReference type="AlphaFoldDB" id="A0A821XH96"/>
<feature type="region of interest" description="Disordered" evidence="1">
    <location>
        <begin position="1"/>
        <end position="20"/>
    </location>
</feature>